<evidence type="ECO:0000256" key="1">
    <source>
        <dbReference type="ARBA" id="ARBA00023002"/>
    </source>
</evidence>
<name>A0ABT0ZUB3_9PSEU</name>
<dbReference type="InterPro" id="IPR011576">
    <property type="entry name" value="Pyridox_Oxase_N"/>
</dbReference>
<dbReference type="Gene3D" id="2.30.110.10">
    <property type="entry name" value="Electron Transport, Fmn-binding Protein, Chain A"/>
    <property type="match status" value="1"/>
</dbReference>
<dbReference type="SUPFAM" id="SSF50475">
    <property type="entry name" value="FMN-binding split barrel"/>
    <property type="match status" value="1"/>
</dbReference>
<dbReference type="EMBL" id="JAGSOV010000010">
    <property type="protein sequence ID" value="MCO1654289.1"/>
    <property type="molecule type" value="Genomic_DNA"/>
</dbReference>
<organism evidence="3 4">
    <name type="scientific">Pseudonocardia humida</name>
    <dbReference type="NCBI Taxonomy" id="2800819"/>
    <lineage>
        <taxon>Bacteria</taxon>
        <taxon>Bacillati</taxon>
        <taxon>Actinomycetota</taxon>
        <taxon>Actinomycetes</taxon>
        <taxon>Pseudonocardiales</taxon>
        <taxon>Pseudonocardiaceae</taxon>
        <taxon>Pseudonocardia</taxon>
    </lineage>
</organism>
<dbReference type="PANTHER" id="PTHR35176:SF2">
    <property type="entry name" value="F420H(2)-DEPENDENT REDUCTASE RV1155"/>
    <property type="match status" value="1"/>
</dbReference>
<accession>A0ABT0ZUB3</accession>
<proteinExistence type="predicted"/>
<dbReference type="InterPro" id="IPR012349">
    <property type="entry name" value="Split_barrel_FMN-bd"/>
</dbReference>
<keyword evidence="1" id="KW-0560">Oxidoreductase</keyword>
<dbReference type="PANTHER" id="PTHR35176">
    <property type="entry name" value="HEME OXYGENASE HI_0854-RELATED"/>
    <property type="match status" value="1"/>
</dbReference>
<dbReference type="NCBIfam" id="TIGR03618">
    <property type="entry name" value="Rv1155_F420"/>
    <property type="match status" value="1"/>
</dbReference>
<dbReference type="InterPro" id="IPR052019">
    <property type="entry name" value="F420H2_bilvrd_red/Heme_oxyg"/>
</dbReference>
<dbReference type="Proteomes" id="UP001165283">
    <property type="component" value="Unassembled WGS sequence"/>
</dbReference>
<keyword evidence="4" id="KW-1185">Reference proteome</keyword>
<feature type="domain" description="Pyridoxamine 5'-phosphate oxidase N-terminal" evidence="2">
    <location>
        <begin position="32"/>
        <end position="113"/>
    </location>
</feature>
<evidence type="ECO:0000313" key="3">
    <source>
        <dbReference type="EMBL" id="MCO1654289.1"/>
    </source>
</evidence>
<protein>
    <submittedName>
        <fullName evidence="3">TIGR03618 family F420-dependent PPOX class oxidoreductase</fullName>
    </submittedName>
</protein>
<gene>
    <name evidence="3" type="ORF">KDL28_04405</name>
</gene>
<dbReference type="Pfam" id="PF01243">
    <property type="entry name" value="PNPOx_N"/>
    <property type="match status" value="1"/>
</dbReference>
<evidence type="ECO:0000313" key="4">
    <source>
        <dbReference type="Proteomes" id="UP001165283"/>
    </source>
</evidence>
<sequence>MGIGDPGGGRNGRVTAVDTPDLDPVRSIVTAEHGLVGVSVVRADGTPHSSLVNAGVLDHPTTGRPVVGYVTYGPVKLRNLRERPATSLLFRSGWKWVGVDGTSELIGPDDPADGVDAERLRLLLREVFTAAGGTHDDWDAYDRTMREERRTAVLVTPTRVYGNS</sequence>
<comment type="caution">
    <text evidence="3">The sequence shown here is derived from an EMBL/GenBank/DDBJ whole genome shotgun (WGS) entry which is preliminary data.</text>
</comment>
<reference evidence="3" key="1">
    <citation type="submission" date="2021-04" db="EMBL/GenBank/DDBJ databases">
        <title>Pseudonocardia sp. nov., isolated from sandy soil of mangrove forest.</title>
        <authorList>
            <person name="Zan Z."/>
            <person name="Huang R."/>
            <person name="Liu W."/>
        </authorList>
    </citation>
    <scope>NUCLEOTIDE SEQUENCE</scope>
    <source>
        <strain evidence="3">S2-4</strain>
    </source>
</reference>
<evidence type="ECO:0000259" key="2">
    <source>
        <dbReference type="Pfam" id="PF01243"/>
    </source>
</evidence>
<dbReference type="InterPro" id="IPR019920">
    <property type="entry name" value="F420-binding_dom_put"/>
</dbReference>